<comment type="caution">
    <text evidence="1">The sequence shown here is derived from an EMBL/GenBank/DDBJ whole genome shotgun (WGS) entry which is preliminary data.</text>
</comment>
<keyword evidence="2" id="KW-1185">Reference proteome</keyword>
<dbReference type="EMBL" id="SACJ01000004">
    <property type="protein sequence ID" value="RVT76701.1"/>
    <property type="molecule type" value="Genomic_DNA"/>
</dbReference>
<evidence type="ECO:0000313" key="2">
    <source>
        <dbReference type="Proteomes" id="UP000285211"/>
    </source>
</evidence>
<dbReference type="Proteomes" id="UP000285211">
    <property type="component" value="Unassembled WGS sequence"/>
</dbReference>
<gene>
    <name evidence="1" type="ORF">EOD40_09385</name>
</gene>
<evidence type="ECO:0000313" key="1">
    <source>
        <dbReference type="EMBL" id="RVT76701.1"/>
    </source>
</evidence>
<name>A0A437KWE1_9FLAO</name>
<dbReference type="OrthoDB" id="1375976at2"/>
<dbReference type="RefSeq" id="WP_128194893.1">
    <property type="nucleotide sequence ID" value="NZ_SACJ01000004.1"/>
</dbReference>
<protein>
    <submittedName>
        <fullName evidence="1">Uncharacterized protein</fullName>
    </submittedName>
</protein>
<proteinExistence type="predicted"/>
<sequence length="216" mass="24776">MDNNIGLDNRGTILTASLLLENLTSVFLAQLLGIKDYKKTKSFGNKSGNISFNQKIELLIDMDALAKKEKAKFLTFMEIRNQFMHNLGADDFVSCFENLEGKEKYILSQYPQPDNLSREEKLKQASIELSNELIKTAIEIFDKVKEKIGNDLRLEVLEKFKNASFAGIAEVEQVFNDYIKLKSVETDNISTEELKDVGTTIRKVFYASWKKHFEKE</sequence>
<dbReference type="AlphaFoldDB" id="A0A437KWE1"/>
<accession>A0A437KWE1</accession>
<reference evidence="1 2" key="1">
    <citation type="submission" date="2019-01" db="EMBL/GenBank/DDBJ databases">
        <authorList>
            <person name="Chen W.-M."/>
        </authorList>
    </citation>
    <scope>NUCLEOTIDE SEQUENCE [LARGE SCALE GENOMIC DNA]</scope>
    <source>
        <strain evidence="1 2">BBQ-12</strain>
    </source>
</reference>
<organism evidence="1 2">
    <name type="scientific">Flavobacterium sufflavum</name>
    <dbReference type="NCBI Taxonomy" id="1921138"/>
    <lineage>
        <taxon>Bacteria</taxon>
        <taxon>Pseudomonadati</taxon>
        <taxon>Bacteroidota</taxon>
        <taxon>Flavobacteriia</taxon>
        <taxon>Flavobacteriales</taxon>
        <taxon>Flavobacteriaceae</taxon>
        <taxon>Flavobacterium</taxon>
    </lineage>
</organism>